<gene>
    <name evidence="2" type="ORF">ABVT43_06685</name>
</gene>
<name>A0ABV2BS86_9GAMM</name>
<proteinExistence type="predicted"/>
<keyword evidence="3" id="KW-1185">Reference proteome</keyword>
<dbReference type="SUPFAM" id="SSF55486">
    <property type="entry name" value="Metalloproteases ('zincins'), catalytic domain"/>
    <property type="match status" value="1"/>
</dbReference>
<sequence>MKILFMKKLILTLMLSISFFASQVNSAQVTYDYLNKTLNEIKGWAGSYASPWVYYDRNVCGERYGITAYVCGNYLQLGTQFLQNLENRYPLVAKGIFAHEWGHSIQNKRNIRYNVPYQELQSDCFSGSFTYYGENTLGYRGLYNSTSMSAYNAGDATHGTGSQRQYYVRKGYNTRGNPNGCF</sequence>
<dbReference type="RefSeq" id="WP_367023671.1">
    <property type="nucleotide sequence ID" value="NZ_JBFDAH010000007.1"/>
</dbReference>
<protein>
    <submittedName>
        <fullName evidence="2">Uncharacterized protein</fullName>
    </submittedName>
</protein>
<accession>A0ABV2BS86</accession>
<keyword evidence="1" id="KW-0732">Signal</keyword>
<organism evidence="2 3">
    <name type="scientific">Aliikangiella maris</name>
    <dbReference type="NCBI Taxonomy" id="3162458"/>
    <lineage>
        <taxon>Bacteria</taxon>
        <taxon>Pseudomonadati</taxon>
        <taxon>Pseudomonadota</taxon>
        <taxon>Gammaproteobacteria</taxon>
        <taxon>Oceanospirillales</taxon>
        <taxon>Pleioneaceae</taxon>
        <taxon>Aliikangiella</taxon>
    </lineage>
</organism>
<reference evidence="2 3" key="1">
    <citation type="submission" date="2024-06" db="EMBL/GenBank/DDBJ databases">
        <authorList>
            <person name="Li F."/>
        </authorList>
    </citation>
    <scope>NUCLEOTIDE SEQUENCE [LARGE SCALE GENOMIC DNA]</scope>
    <source>
        <strain evidence="2 3">GXAS 311</strain>
    </source>
</reference>
<dbReference type="EMBL" id="JBEVCJ010000005">
    <property type="protein sequence ID" value="MET1254804.1"/>
    <property type="molecule type" value="Genomic_DNA"/>
</dbReference>
<evidence type="ECO:0000313" key="2">
    <source>
        <dbReference type="EMBL" id="MET1254804.1"/>
    </source>
</evidence>
<feature type="signal peptide" evidence="1">
    <location>
        <begin position="1"/>
        <end position="26"/>
    </location>
</feature>
<evidence type="ECO:0000256" key="1">
    <source>
        <dbReference type="SAM" id="SignalP"/>
    </source>
</evidence>
<comment type="caution">
    <text evidence="2">The sequence shown here is derived from an EMBL/GenBank/DDBJ whole genome shotgun (WGS) entry which is preliminary data.</text>
</comment>
<dbReference type="Proteomes" id="UP001548189">
    <property type="component" value="Unassembled WGS sequence"/>
</dbReference>
<evidence type="ECO:0000313" key="3">
    <source>
        <dbReference type="Proteomes" id="UP001548189"/>
    </source>
</evidence>
<feature type="chain" id="PRO_5045217218" evidence="1">
    <location>
        <begin position="27"/>
        <end position="182"/>
    </location>
</feature>